<keyword evidence="12" id="KW-1185">Reference proteome</keyword>
<dbReference type="GO" id="GO:0090161">
    <property type="term" value="P:Golgi ribbon formation"/>
    <property type="evidence" value="ECO:0007669"/>
    <property type="project" value="InterPro"/>
</dbReference>
<dbReference type="Pfam" id="PF00957">
    <property type="entry name" value="Synaptobrevin"/>
    <property type="match status" value="1"/>
</dbReference>
<dbReference type="InterPro" id="IPR042887">
    <property type="entry name" value="VAMP4"/>
</dbReference>
<dbReference type="GO" id="GO:0012505">
    <property type="term" value="C:endomembrane system"/>
    <property type="evidence" value="ECO:0007669"/>
    <property type="project" value="UniProtKB-SubCell"/>
</dbReference>
<dbReference type="GO" id="GO:0016020">
    <property type="term" value="C:membrane"/>
    <property type="evidence" value="ECO:0007669"/>
    <property type="project" value="InterPro"/>
</dbReference>
<dbReference type="PRINTS" id="PR00219">
    <property type="entry name" value="SYNAPTOBREVN"/>
</dbReference>
<reference evidence="13" key="1">
    <citation type="submission" date="2025-08" db="UniProtKB">
        <authorList>
            <consortium name="RefSeq"/>
        </authorList>
    </citation>
    <scope>IDENTIFICATION</scope>
    <source>
        <tissue evidence="13">Gonads</tissue>
    </source>
</reference>
<dbReference type="InterPro" id="IPR001388">
    <property type="entry name" value="Synaptobrevin-like"/>
</dbReference>
<sequence>MPPKFKRTVDSSDMARAKDSEKVSLLGENSDDEQEDFFLKGPNARPGRLLKDEKVQRVQEQVDDVVGVMKSNIGKVLDRGERLEDLQDKSDHLNSNSRLFQARARDVRSAMWWQNCKMKIIVMIVILIIFAVIIIPIILKATQHQH</sequence>
<dbReference type="PANTHER" id="PTHR46897">
    <property type="entry name" value="VESICLE-ASSOCIATED MEMBRANE PROTEIN 4"/>
    <property type="match status" value="1"/>
</dbReference>
<name>A0A1S3KDM8_LINAN</name>
<evidence type="ECO:0000313" key="12">
    <source>
        <dbReference type="Proteomes" id="UP000085678"/>
    </source>
</evidence>
<dbReference type="RefSeq" id="XP_013420361.1">
    <property type="nucleotide sequence ID" value="XM_013564907.2"/>
</dbReference>
<dbReference type="PANTHER" id="PTHR46897:SF1">
    <property type="entry name" value="VESICLE-ASSOCIATED MEMBRANE PROTEIN 4"/>
    <property type="match status" value="1"/>
</dbReference>
<proteinExistence type="inferred from homology"/>
<dbReference type="Proteomes" id="UP000085678">
    <property type="component" value="Unplaced"/>
</dbReference>
<keyword evidence="5 10" id="KW-1133">Transmembrane helix</keyword>
<organism evidence="12 13">
    <name type="scientific">Lingula anatina</name>
    <name type="common">Brachiopod</name>
    <name type="synonym">Lingula unguis</name>
    <dbReference type="NCBI Taxonomy" id="7574"/>
    <lineage>
        <taxon>Eukaryota</taxon>
        <taxon>Metazoa</taxon>
        <taxon>Spiralia</taxon>
        <taxon>Lophotrochozoa</taxon>
        <taxon>Brachiopoda</taxon>
        <taxon>Linguliformea</taxon>
        <taxon>Lingulata</taxon>
        <taxon>Lingulida</taxon>
        <taxon>Linguloidea</taxon>
        <taxon>Lingulidae</taxon>
        <taxon>Lingula</taxon>
    </lineage>
</organism>
<keyword evidence="4" id="KW-0653">Protein transport</keyword>
<dbReference type="PROSITE" id="PS00417">
    <property type="entry name" value="SYNAPTOBREVIN"/>
    <property type="match status" value="1"/>
</dbReference>
<dbReference type="GO" id="GO:0015031">
    <property type="term" value="P:protein transport"/>
    <property type="evidence" value="ECO:0007669"/>
    <property type="project" value="UniProtKB-KW"/>
</dbReference>
<keyword evidence="2" id="KW-0813">Transport</keyword>
<evidence type="ECO:0000256" key="4">
    <source>
        <dbReference type="ARBA" id="ARBA00022927"/>
    </source>
</evidence>
<feature type="compositionally biased region" description="Basic and acidic residues" evidence="9">
    <location>
        <begin position="7"/>
        <end position="22"/>
    </location>
</feature>
<evidence type="ECO:0000256" key="10">
    <source>
        <dbReference type="SAM" id="Phobius"/>
    </source>
</evidence>
<feature type="domain" description="V-SNARE coiled-coil homology" evidence="11">
    <location>
        <begin position="54"/>
        <end position="114"/>
    </location>
</feature>
<dbReference type="KEGG" id="lak:106180781"/>
<dbReference type="STRING" id="7574.A0A1S3KDM8"/>
<dbReference type="InterPro" id="IPR042855">
    <property type="entry name" value="V_SNARE_CC"/>
</dbReference>
<dbReference type="PROSITE" id="PS50892">
    <property type="entry name" value="V_SNARE"/>
    <property type="match status" value="1"/>
</dbReference>
<feature type="transmembrane region" description="Helical" evidence="10">
    <location>
        <begin position="120"/>
        <end position="139"/>
    </location>
</feature>
<dbReference type="InParanoid" id="A0A1S3KDM8"/>
<dbReference type="GeneID" id="106180781"/>
<feature type="region of interest" description="Disordered" evidence="9">
    <location>
        <begin position="1"/>
        <end position="38"/>
    </location>
</feature>
<dbReference type="Gene3D" id="1.20.5.110">
    <property type="match status" value="1"/>
</dbReference>
<evidence type="ECO:0000256" key="8">
    <source>
        <dbReference type="PROSITE-ProRule" id="PRU00290"/>
    </source>
</evidence>
<dbReference type="OrthoDB" id="190375at2759"/>
<dbReference type="SUPFAM" id="SSF58038">
    <property type="entry name" value="SNARE fusion complex"/>
    <property type="match status" value="1"/>
</dbReference>
<comment type="similarity">
    <text evidence="1">Belongs to the synaptobrevin family.</text>
</comment>
<evidence type="ECO:0000259" key="11">
    <source>
        <dbReference type="PROSITE" id="PS50892"/>
    </source>
</evidence>
<protein>
    <submittedName>
        <fullName evidence="13">Vesicle-associated membrane protein 4</fullName>
    </submittedName>
</protein>
<evidence type="ECO:0000256" key="9">
    <source>
        <dbReference type="SAM" id="MobiDB-lite"/>
    </source>
</evidence>
<accession>A0A1S3KDM8</accession>
<comment type="subcellular location">
    <subcellularLocation>
        <location evidence="7">Endomembrane system</location>
        <topology evidence="7">Single-pass type IV membrane protein</topology>
    </subcellularLocation>
</comment>
<evidence type="ECO:0000256" key="5">
    <source>
        <dbReference type="ARBA" id="ARBA00022989"/>
    </source>
</evidence>
<gene>
    <name evidence="13" type="primary">LOC106180781</name>
</gene>
<evidence type="ECO:0000256" key="1">
    <source>
        <dbReference type="ARBA" id="ARBA00008025"/>
    </source>
</evidence>
<keyword evidence="3 10" id="KW-0812">Transmembrane</keyword>
<dbReference type="GO" id="GO:0005737">
    <property type="term" value="C:cytoplasm"/>
    <property type="evidence" value="ECO:0007669"/>
    <property type="project" value="UniProtKB-ARBA"/>
</dbReference>
<evidence type="ECO:0000313" key="13">
    <source>
        <dbReference type="RefSeq" id="XP_013420361.1"/>
    </source>
</evidence>
<keyword evidence="6 10" id="KW-0472">Membrane</keyword>
<evidence type="ECO:0000256" key="2">
    <source>
        <dbReference type="ARBA" id="ARBA00022448"/>
    </source>
</evidence>
<evidence type="ECO:0000256" key="7">
    <source>
        <dbReference type="ARBA" id="ARBA00046280"/>
    </source>
</evidence>
<keyword evidence="8" id="KW-0175">Coiled coil</keyword>
<dbReference type="FunFam" id="1.20.5.110:FF:000004">
    <property type="entry name" value="Vesicle-associated membrane protein 7"/>
    <property type="match status" value="1"/>
</dbReference>
<dbReference type="OMA" id="RSHFWWQ"/>
<dbReference type="GO" id="GO:0016192">
    <property type="term" value="P:vesicle-mediated transport"/>
    <property type="evidence" value="ECO:0007669"/>
    <property type="project" value="InterPro"/>
</dbReference>
<evidence type="ECO:0000256" key="6">
    <source>
        <dbReference type="ARBA" id="ARBA00023136"/>
    </source>
</evidence>
<dbReference type="AlphaFoldDB" id="A0A1S3KDM8"/>
<evidence type="ECO:0000256" key="3">
    <source>
        <dbReference type="ARBA" id="ARBA00022692"/>
    </source>
</evidence>